<accession>A0A0E9XLP2</accession>
<dbReference type="EMBL" id="GBXM01004988">
    <property type="protein sequence ID" value="JAI03590.1"/>
    <property type="molecule type" value="Transcribed_RNA"/>
</dbReference>
<reference evidence="1" key="1">
    <citation type="submission" date="2014-11" db="EMBL/GenBank/DDBJ databases">
        <authorList>
            <person name="Amaro Gonzalez C."/>
        </authorList>
    </citation>
    <scope>NUCLEOTIDE SEQUENCE</scope>
</reference>
<reference evidence="1" key="2">
    <citation type="journal article" date="2015" name="Fish Shellfish Immunol.">
        <title>Early steps in the European eel (Anguilla anguilla)-Vibrio vulnificus interaction in the gills: Role of the RtxA13 toxin.</title>
        <authorList>
            <person name="Callol A."/>
            <person name="Pajuelo D."/>
            <person name="Ebbesson L."/>
            <person name="Teles M."/>
            <person name="MacKenzie S."/>
            <person name="Amaro C."/>
        </authorList>
    </citation>
    <scope>NUCLEOTIDE SEQUENCE</scope>
</reference>
<evidence type="ECO:0000313" key="1">
    <source>
        <dbReference type="EMBL" id="JAI03590.1"/>
    </source>
</evidence>
<sequence length="71" mass="7906">MYCAIYVKPAVKALSSSVKSTWFTSEILISKAMQLHGTNCSNATTKITPKAQFLLFKKIYLVPLQSLPKII</sequence>
<organism evidence="1">
    <name type="scientific">Anguilla anguilla</name>
    <name type="common">European freshwater eel</name>
    <name type="synonym">Muraena anguilla</name>
    <dbReference type="NCBI Taxonomy" id="7936"/>
    <lineage>
        <taxon>Eukaryota</taxon>
        <taxon>Metazoa</taxon>
        <taxon>Chordata</taxon>
        <taxon>Craniata</taxon>
        <taxon>Vertebrata</taxon>
        <taxon>Euteleostomi</taxon>
        <taxon>Actinopterygii</taxon>
        <taxon>Neopterygii</taxon>
        <taxon>Teleostei</taxon>
        <taxon>Anguilliformes</taxon>
        <taxon>Anguillidae</taxon>
        <taxon>Anguilla</taxon>
    </lineage>
</organism>
<proteinExistence type="predicted"/>
<dbReference type="AlphaFoldDB" id="A0A0E9XLP2"/>
<protein>
    <submittedName>
        <fullName evidence="1">Uncharacterized protein</fullName>
    </submittedName>
</protein>
<name>A0A0E9XLP2_ANGAN</name>